<dbReference type="FunFam" id="3.90.470.10:FF:000011">
    <property type="entry name" value="50S ribosomal protein L22"/>
    <property type="match status" value="1"/>
</dbReference>
<dbReference type="PATRIC" id="fig|110500.4.peg.763"/>
<evidence type="ECO:0000256" key="11">
    <source>
        <dbReference type="RuleBase" id="RU004005"/>
    </source>
</evidence>
<dbReference type="HAMAP" id="MF_01331_B">
    <property type="entry name" value="Ribosomal_uL22_B"/>
    <property type="match status" value="1"/>
</dbReference>
<comment type="function">
    <text evidence="8">This protein binds specifically to 23S rRNA; its binding is stimulated by other ribosomal proteins, e.g. L4, L17, and L20. It is important during the early stages of 50S assembly. It makes multiple contacts with different domains of the 23S rRNA in the assembled 50S subunit and ribosome.</text>
</comment>
<dbReference type="InterPro" id="IPR018260">
    <property type="entry name" value="Ribosomal_uL22_CS"/>
</dbReference>
<dbReference type="AlphaFoldDB" id="A0A101HSA5"/>
<comment type="caution">
    <text evidence="14">The sequence shown here is derived from an EMBL/GenBank/DDBJ whole genome shotgun (WGS) entry which is preliminary data.</text>
</comment>
<evidence type="ECO:0000256" key="4">
    <source>
        <dbReference type="ARBA" id="ARBA00022730"/>
    </source>
</evidence>
<evidence type="ECO:0000256" key="2">
    <source>
        <dbReference type="ARBA" id="ARBA00009451"/>
    </source>
</evidence>
<evidence type="ECO:0000256" key="1">
    <source>
        <dbReference type="ARBA" id="ARBA00003478"/>
    </source>
</evidence>
<evidence type="ECO:0000256" key="6">
    <source>
        <dbReference type="ARBA" id="ARBA00022980"/>
    </source>
</evidence>
<dbReference type="PANTHER" id="PTHR13501:SF8">
    <property type="entry name" value="LARGE RIBOSOMAL SUBUNIT PROTEIN UL22M"/>
    <property type="match status" value="1"/>
</dbReference>
<dbReference type="PROSITE" id="PS00464">
    <property type="entry name" value="RIBOSOMAL_L22"/>
    <property type="match status" value="1"/>
</dbReference>
<dbReference type="SUPFAM" id="SSF54843">
    <property type="entry name" value="Ribosomal protein L22"/>
    <property type="match status" value="1"/>
</dbReference>
<keyword evidence="6 10" id="KW-0689">Ribosomal protein</keyword>
<reference evidence="15" key="1">
    <citation type="journal article" date="2015" name="MBio">
        <title>Genome-Resolved Metagenomic Analysis Reveals Roles for Candidate Phyla and Other Microbial Community Members in Biogeochemical Transformations in Oil Reservoirs.</title>
        <authorList>
            <person name="Hu P."/>
            <person name="Tom L."/>
            <person name="Singh A."/>
            <person name="Thomas B.C."/>
            <person name="Baker B.J."/>
            <person name="Piceno Y.M."/>
            <person name="Andersen G.L."/>
            <person name="Banfield J.F."/>
        </authorList>
    </citation>
    <scope>NUCLEOTIDE SEQUENCE [LARGE SCALE GENOMIC DNA]</scope>
</reference>
<comment type="function">
    <text evidence="1 10">The globular domain of the protein is located near the polypeptide exit tunnel on the outside of the subunit, while an extended beta-hairpin is found that lines the wall of the exit tunnel in the center of the 70S ribosome.</text>
</comment>
<dbReference type="GO" id="GO:0022625">
    <property type="term" value="C:cytosolic large ribosomal subunit"/>
    <property type="evidence" value="ECO:0007669"/>
    <property type="project" value="TreeGrafter"/>
</dbReference>
<proteinExistence type="inferred from homology"/>
<dbReference type="Proteomes" id="UP000054705">
    <property type="component" value="Unassembled WGS sequence"/>
</dbReference>
<evidence type="ECO:0000256" key="3">
    <source>
        <dbReference type="ARBA" id="ARBA00011838"/>
    </source>
</evidence>
<evidence type="ECO:0000256" key="9">
    <source>
        <dbReference type="ARBA" id="ARBA00035207"/>
    </source>
</evidence>
<keyword evidence="5 10" id="KW-0694">RNA-binding</keyword>
<dbReference type="PANTHER" id="PTHR13501">
    <property type="entry name" value="CHLOROPLAST 50S RIBOSOMAL PROTEIN L22-RELATED"/>
    <property type="match status" value="1"/>
</dbReference>
<dbReference type="InterPro" id="IPR047867">
    <property type="entry name" value="Ribosomal_uL22_bac/org-type"/>
</dbReference>
<evidence type="ECO:0000313" key="14">
    <source>
        <dbReference type="EMBL" id="KUK82188.1"/>
    </source>
</evidence>
<comment type="subunit">
    <text evidence="3 10 12">Part of the 50S ribosomal subunit.</text>
</comment>
<sequence>MTVEAKAIAKYVRISPRKVRQVVDLVRGKKLDEALAILKYTPKRASHTIAKVINSAAANAENNLHLDREDLFVTKCFVDQGPTLKRFQARAMGRADMLRRRTSHITVVVGDKKEV</sequence>
<dbReference type="Pfam" id="PF00237">
    <property type="entry name" value="Ribosomal_L22"/>
    <property type="match status" value="1"/>
</dbReference>
<keyword evidence="7 10" id="KW-0687">Ribonucleoprotein</keyword>
<evidence type="ECO:0000256" key="8">
    <source>
        <dbReference type="ARBA" id="ARBA00025084"/>
    </source>
</evidence>
<dbReference type="InterPro" id="IPR005727">
    <property type="entry name" value="Ribosomal_uL22_bac/chlpt-type"/>
</dbReference>
<name>A0A101HSA5_9FIRM</name>
<dbReference type="InterPro" id="IPR001063">
    <property type="entry name" value="Ribosomal_uL22"/>
</dbReference>
<dbReference type="EMBL" id="LGGS01000105">
    <property type="protein sequence ID" value="KUK82188.1"/>
    <property type="molecule type" value="Genomic_DNA"/>
</dbReference>
<accession>A0A101HSA5</accession>
<keyword evidence="4 10" id="KW-0699">rRNA-binding</keyword>
<dbReference type="InterPro" id="IPR036394">
    <property type="entry name" value="Ribosomal_uL22_sf"/>
</dbReference>
<protein>
    <recommendedName>
        <fullName evidence="9 10">Large ribosomal subunit protein uL22</fullName>
    </recommendedName>
</protein>
<organism evidence="14 15">
    <name type="scientific">Pelotomaculum thermopropionicum</name>
    <dbReference type="NCBI Taxonomy" id="110500"/>
    <lineage>
        <taxon>Bacteria</taxon>
        <taxon>Bacillati</taxon>
        <taxon>Bacillota</taxon>
        <taxon>Clostridia</taxon>
        <taxon>Eubacteriales</taxon>
        <taxon>Desulfotomaculaceae</taxon>
        <taxon>Pelotomaculum</taxon>
    </lineage>
</organism>
<dbReference type="Gene3D" id="3.90.470.10">
    <property type="entry name" value="Ribosomal protein L22/L17"/>
    <property type="match status" value="1"/>
</dbReference>
<dbReference type="GO" id="GO:0003735">
    <property type="term" value="F:structural constituent of ribosome"/>
    <property type="evidence" value="ECO:0007669"/>
    <property type="project" value="InterPro"/>
</dbReference>
<dbReference type="GO" id="GO:0019843">
    <property type="term" value="F:rRNA binding"/>
    <property type="evidence" value="ECO:0007669"/>
    <property type="project" value="UniProtKB-UniRule"/>
</dbReference>
<dbReference type="GO" id="GO:0006412">
    <property type="term" value="P:translation"/>
    <property type="evidence" value="ECO:0007669"/>
    <property type="project" value="UniProtKB-UniRule"/>
</dbReference>
<dbReference type="CDD" id="cd00336">
    <property type="entry name" value="Ribosomal_L22"/>
    <property type="match status" value="1"/>
</dbReference>
<comment type="function">
    <text evidence="10 13">This protein binds specifically to 23S rRNA; its binding is stimulated by other ribosomal proteins, e.g., L4, L17, and L20. It is important during the early stages of 50S assembly. It makes multiple contacts with different domains of the 23S rRNA in the assembled 50S subunit and ribosome.</text>
</comment>
<dbReference type="NCBIfam" id="TIGR01044">
    <property type="entry name" value="rplV_bact"/>
    <property type="match status" value="1"/>
</dbReference>
<evidence type="ECO:0000313" key="15">
    <source>
        <dbReference type="Proteomes" id="UP000054705"/>
    </source>
</evidence>
<comment type="similarity">
    <text evidence="2 10 11">Belongs to the universal ribosomal protein uL22 family.</text>
</comment>
<gene>
    <name evidence="10" type="primary">rplV</name>
    <name evidence="14" type="ORF">XD97_0487</name>
</gene>
<evidence type="ECO:0000256" key="10">
    <source>
        <dbReference type="HAMAP-Rule" id="MF_01331"/>
    </source>
</evidence>
<evidence type="ECO:0000256" key="7">
    <source>
        <dbReference type="ARBA" id="ARBA00023274"/>
    </source>
</evidence>
<evidence type="ECO:0000256" key="13">
    <source>
        <dbReference type="RuleBase" id="RU004008"/>
    </source>
</evidence>
<evidence type="ECO:0000256" key="5">
    <source>
        <dbReference type="ARBA" id="ARBA00022884"/>
    </source>
</evidence>
<evidence type="ECO:0000256" key="12">
    <source>
        <dbReference type="RuleBase" id="RU004006"/>
    </source>
</evidence>